<dbReference type="Proteomes" id="UP000028534">
    <property type="component" value="Unassembled WGS sequence"/>
</dbReference>
<comment type="caution">
    <text evidence="2">The sequence shown here is derived from an EMBL/GenBank/DDBJ whole genome shotgun (WGS) entry which is preliminary data.</text>
</comment>
<dbReference type="RefSeq" id="WP_037518350.1">
    <property type="nucleotide sequence ID" value="NZ_JGVR01000007.1"/>
</dbReference>
<dbReference type="STRING" id="13690.AX777_13440"/>
<dbReference type="SUPFAM" id="SSF55961">
    <property type="entry name" value="Bet v1-like"/>
    <property type="match status" value="1"/>
</dbReference>
<organism evidence="2 3">
    <name type="scientific">Sphingobium yanoikuyae</name>
    <name type="common">Sphingomonas yanoikuyae</name>
    <dbReference type="NCBI Taxonomy" id="13690"/>
    <lineage>
        <taxon>Bacteria</taxon>
        <taxon>Pseudomonadati</taxon>
        <taxon>Pseudomonadota</taxon>
        <taxon>Alphaproteobacteria</taxon>
        <taxon>Sphingomonadales</taxon>
        <taxon>Sphingomonadaceae</taxon>
        <taxon>Sphingobium</taxon>
    </lineage>
</organism>
<accession>A0A084EPD5</accession>
<gene>
    <name evidence="2" type="ORF">CP98_01477</name>
</gene>
<feature type="chain" id="PRO_5001774420" evidence="1">
    <location>
        <begin position="18"/>
        <end position="183"/>
    </location>
</feature>
<keyword evidence="1" id="KW-0732">Signal</keyword>
<dbReference type="InterPro" id="IPR023393">
    <property type="entry name" value="START-like_dom_sf"/>
</dbReference>
<evidence type="ECO:0000256" key="1">
    <source>
        <dbReference type="SAM" id="SignalP"/>
    </source>
</evidence>
<name>A0A084EPD5_SPHYA</name>
<dbReference type="Gene3D" id="3.30.530.20">
    <property type="match status" value="1"/>
</dbReference>
<dbReference type="AlphaFoldDB" id="A0A084EPD5"/>
<evidence type="ECO:0000313" key="3">
    <source>
        <dbReference type="Proteomes" id="UP000028534"/>
    </source>
</evidence>
<dbReference type="EMBL" id="JGVR01000007">
    <property type="protein sequence ID" value="KEZ19827.1"/>
    <property type="molecule type" value="Genomic_DNA"/>
</dbReference>
<proteinExistence type="predicted"/>
<sequence>MAYPIKSILTGAGMALAAAPGQGGVVASSDAGFVVQASVDVALAPDAAYALLAEPGHWWNSAHTYSGDARNMVLAAKAGGCFCETLPDKNGKGAFGSIEHARVIYAAPGQRLRLSGALGPLQSEAVTGVLDFAIAPAPGGSRVTLTYSVGGYMRRGLAPIAPIVDKVLVEQLDGYKRSADSKG</sequence>
<reference evidence="2 3" key="1">
    <citation type="submission" date="2014-03" db="EMBL/GenBank/DDBJ databases">
        <title>Genome sequence of Sphingobium yanoikuyae B1.</title>
        <authorList>
            <person name="Gan H.M."/>
            <person name="Gan H.Y."/>
            <person name="Savka M.A."/>
        </authorList>
    </citation>
    <scope>NUCLEOTIDE SEQUENCE [LARGE SCALE GENOMIC DNA]</scope>
    <source>
        <strain evidence="2 3">B1</strain>
    </source>
</reference>
<protein>
    <submittedName>
        <fullName evidence="2">Polyketide cyclase / dehydrase and lipid transport</fullName>
    </submittedName>
</protein>
<evidence type="ECO:0000313" key="2">
    <source>
        <dbReference type="EMBL" id="KEZ19827.1"/>
    </source>
</evidence>
<dbReference type="eggNOG" id="COG3832">
    <property type="taxonomic scope" value="Bacteria"/>
</dbReference>
<feature type="signal peptide" evidence="1">
    <location>
        <begin position="1"/>
        <end position="17"/>
    </location>
</feature>
<dbReference type="PATRIC" id="fig|13690.10.peg.1524"/>